<sequence length="313" mass="35283">MVGYLGFLIAAYAVIANDIIQTLGTFLSSNHKRPWYVLWGFSALILVATLVFGWYLNQGDVSYGRLDLIPLPDPLHWWYLIAPASLLVITRYGIPVSTTFMILSVFSSTQVIEKMLLKSLMGYVIAFVAAFLIYILIARTFESRASLRLMDIKKQKKFWLAAQWGSTAFLWAQWLIQDFANIFVFLPRRLGLNELLLSLTVILILMAYTFQKRGGKIQELVNKKANTQNIRSATLIDLSYGLLLLGFGNLTNVPMSTTWAFIGILAGREMALSYRLNITELGNTYKVIVKDLAKVNFGLAVSILVAYIIRMLG</sequence>
<dbReference type="RefSeq" id="WP_188371162.1">
    <property type="nucleotide sequence ID" value="NZ_BMFH01000002.1"/>
</dbReference>
<proteinExistence type="predicted"/>
<evidence type="ECO:0000313" key="2">
    <source>
        <dbReference type="EMBL" id="GGD58014.1"/>
    </source>
</evidence>
<accession>A0ABQ1R4M7</accession>
<evidence type="ECO:0000313" key="3">
    <source>
        <dbReference type="Proteomes" id="UP000625780"/>
    </source>
</evidence>
<dbReference type="EMBL" id="BMFH01000002">
    <property type="protein sequence ID" value="GGD58014.1"/>
    <property type="molecule type" value="Genomic_DNA"/>
</dbReference>
<feature type="transmembrane region" description="Helical" evidence="1">
    <location>
        <begin position="195"/>
        <end position="211"/>
    </location>
</feature>
<keyword evidence="1" id="KW-1133">Transmembrane helix</keyword>
<feature type="transmembrane region" description="Helical" evidence="1">
    <location>
        <begin position="115"/>
        <end position="137"/>
    </location>
</feature>
<evidence type="ECO:0008006" key="4">
    <source>
        <dbReference type="Google" id="ProtNLM"/>
    </source>
</evidence>
<feature type="transmembrane region" description="Helical" evidence="1">
    <location>
        <begin position="35"/>
        <end position="56"/>
    </location>
</feature>
<keyword evidence="3" id="KW-1185">Reference proteome</keyword>
<gene>
    <name evidence="2" type="ORF">GCM10011361_25600</name>
</gene>
<evidence type="ECO:0000256" key="1">
    <source>
        <dbReference type="SAM" id="Phobius"/>
    </source>
</evidence>
<name>A0ABQ1R4M7_9FLAO</name>
<feature type="transmembrane region" description="Helical" evidence="1">
    <location>
        <begin position="77"/>
        <end position="103"/>
    </location>
</feature>
<organism evidence="2 3">
    <name type="scientific">Muriicola marianensis</name>
    <dbReference type="NCBI Taxonomy" id="1324801"/>
    <lineage>
        <taxon>Bacteria</taxon>
        <taxon>Pseudomonadati</taxon>
        <taxon>Bacteroidota</taxon>
        <taxon>Flavobacteriia</taxon>
        <taxon>Flavobacteriales</taxon>
        <taxon>Flavobacteriaceae</taxon>
        <taxon>Muriicola</taxon>
    </lineage>
</organism>
<feature type="transmembrane region" description="Helical" evidence="1">
    <location>
        <begin position="295"/>
        <end position="312"/>
    </location>
</feature>
<dbReference type="Proteomes" id="UP000625780">
    <property type="component" value="Unassembled WGS sequence"/>
</dbReference>
<feature type="transmembrane region" description="Helical" evidence="1">
    <location>
        <begin position="158"/>
        <end position="175"/>
    </location>
</feature>
<keyword evidence="1" id="KW-0472">Membrane</keyword>
<keyword evidence="1" id="KW-0812">Transmembrane</keyword>
<protein>
    <recommendedName>
        <fullName evidence="4">Phosphate/sulfate permease</fullName>
    </recommendedName>
</protein>
<comment type="caution">
    <text evidence="2">The sequence shown here is derived from an EMBL/GenBank/DDBJ whole genome shotgun (WGS) entry which is preliminary data.</text>
</comment>
<reference evidence="3" key="1">
    <citation type="journal article" date="2019" name="Int. J. Syst. Evol. Microbiol.">
        <title>The Global Catalogue of Microorganisms (GCM) 10K type strain sequencing project: providing services to taxonomists for standard genome sequencing and annotation.</title>
        <authorList>
            <consortium name="The Broad Institute Genomics Platform"/>
            <consortium name="The Broad Institute Genome Sequencing Center for Infectious Disease"/>
            <person name="Wu L."/>
            <person name="Ma J."/>
        </authorList>
    </citation>
    <scope>NUCLEOTIDE SEQUENCE [LARGE SCALE GENOMIC DNA]</scope>
    <source>
        <strain evidence="3">CGMCC 1.12606</strain>
    </source>
</reference>